<accession>A0A7K0BPI1</accession>
<feature type="region of interest" description="Disordered" evidence="1">
    <location>
        <begin position="89"/>
        <end position="120"/>
    </location>
</feature>
<dbReference type="GO" id="GO:0030247">
    <property type="term" value="F:polysaccharide binding"/>
    <property type="evidence" value="ECO:0007669"/>
    <property type="project" value="UniProtKB-UniRule"/>
</dbReference>
<sequence length="222" mass="22956">MGRHNKLQPPEGGAPPGAGPLPGPSPQRPPVPGPRQAPEPGEQAAKKRRSGVIPLVPVPLLPIFALVIAVGVVAYAFSTQQISLNFAAPAHEPQSDGPHEGQMAERGDGTRASRGTRDAGRLTTAFQVVRRTPTGFTGSVTITNRGTAPVLRWSLAFGFTKATVRSFSGGATRQTGRRGWVRSLAGAPPLAPGQSVKVVFTARGTAGAPATCVLNRAPCARA</sequence>
<dbReference type="AlphaFoldDB" id="A0A7K0BPI1"/>
<feature type="domain" description="CBM2" evidence="3">
    <location>
        <begin position="115"/>
        <end position="222"/>
    </location>
</feature>
<feature type="transmembrane region" description="Helical" evidence="2">
    <location>
        <begin position="52"/>
        <end position="77"/>
    </location>
</feature>
<evidence type="ECO:0000313" key="5">
    <source>
        <dbReference type="Proteomes" id="UP000487268"/>
    </source>
</evidence>
<dbReference type="GO" id="GO:0004553">
    <property type="term" value="F:hydrolase activity, hydrolyzing O-glycosyl compounds"/>
    <property type="evidence" value="ECO:0007669"/>
    <property type="project" value="InterPro"/>
</dbReference>
<organism evidence="4 5">
    <name type="scientific">Actinomadura macrotermitis</name>
    <dbReference type="NCBI Taxonomy" id="2585200"/>
    <lineage>
        <taxon>Bacteria</taxon>
        <taxon>Bacillati</taxon>
        <taxon>Actinomycetota</taxon>
        <taxon>Actinomycetes</taxon>
        <taxon>Streptosporangiales</taxon>
        <taxon>Thermomonosporaceae</taxon>
        <taxon>Actinomadura</taxon>
    </lineage>
</organism>
<protein>
    <recommendedName>
        <fullName evidence="3">CBM2 domain-containing protein</fullName>
    </recommendedName>
</protein>
<feature type="compositionally biased region" description="Basic and acidic residues" evidence="1">
    <location>
        <begin position="93"/>
        <end position="120"/>
    </location>
</feature>
<keyword evidence="2" id="KW-1133">Transmembrane helix</keyword>
<dbReference type="InterPro" id="IPR008965">
    <property type="entry name" value="CBM2/CBM3_carb-bd_dom_sf"/>
</dbReference>
<dbReference type="InterPro" id="IPR001919">
    <property type="entry name" value="CBD2"/>
</dbReference>
<reference evidence="4 5" key="1">
    <citation type="submission" date="2019-10" db="EMBL/GenBank/DDBJ databases">
        <title>Actinomadura rubteroloni sp. nov. and Actinomadura macrotermitis sp. nov., isolated from the gut of fungus growing-termite Macrotermes natalensis.</title>
        <authorList>
            <person name="Benndorf R."/>
            <person name="Martin K."/>
            <person name="Kuefner M."/>
            <person name="De Beer W."/>
            <person name="Kaster A.-K."/>
            <person name="Vollmers J."/>
            <person name="Poulsen M."/>
            <person name="Beemelmanns C."/>
        </authorList>
    </citation>
    <scope>NUCLEOTIDE SEQUENCE [LARGE SCALE GENOMIC DNA]</scope>
    <source>
        <strain evidence="4 5">RB68</strain>
    </source>
</reference>
<dbReference type="GO" id="GO:0005975">
    <property type="term" value="P:carbohydrate metabolic process"/>
    <property type="evidence" value="ECO:0007669"/>
    <property type="project" value="InterPro"/>
</dbReference>
<dbReference type="Pfam" id="PF00553">
    <property type="entry name" value="CBM_2"/>
    <property type="match status" value="1"/>
</dbReference>
<dbReference type="PROSITE" id="PS51173">
    <property type="entry name" value="CBM2"/>
    <property type="match status" value="1"/>
</dbReference>
<dbReference type="SUPFAM" id="SSF49384">
    <property type="entry name" value="Carbohydrate-binding domain"/>
    <property type="match status" value="1"/>
</dbReference>
<dbReference type="EMBL" id="WEGH01000001">
    <property type="protein sequence ID" value="MQY03075.1"/>
    <property type="molecule type" value="Genomic_DNA"/>
</dbReference>
<evidence type="ECO:0000256" key="2">
    <source>
        <dbReference type="SAM" id="Phobius"/>
    </source>
</evidence>
<keyword evidence="2" id="KW-0812">Transmembrane</keyword>
<dbReference type="Gene3D" id="2.60.40.290">
    <property type="match status" value="1"/>
</dbReference>
<evidence type="ECO:0000259" key="3">
    <source>
        <dbReference type="PROSITE" id="PS51173"/>
    </source>
</evidence>
<keyword evidence="2" id="KW-0472">Membrane</keyword>
<keyword evidence="5" id="KW-1185">Reference proteome</keyword>
<name>A0A7K0BPI1_9ACTN</name>
<feature type="region of interest" description="Disordered" evidence="1">
    <location>
        <begin position="1"/>
        <end position="48"/>
    </location>
</feature>
<comment type="caution">
    <text evidence="4">The sequence shown here is derived from an EMBL/GenBank/DDBJ whole genome shotgun (WGS) entry which is preliminary data.</text>
</comment>
<dbReference type="OrthoDB" id="3474381at2"/>
<gene>
    <name evidence="4" type="ORF">ACRB68_11100</name>
</gene>
<evidence type="ECO:0000313" key="4">
    <source>
        <dbReference type="EMBL" id="MQY03075.1"/>
    </source>
</evidence>
<dbReference type="SMART" id="SM00637">
    <property type="entry name" value="CBD_II"/>
    <property type="match status" value="1"/>
</dbReference>
<dbReference type="InterPro" id="IPR012291">
    <property type="entry name" value="CBM2_carb-bd_dom_sf"/>
</dbReference>
<evidence type="ECO:0000256" key="1">
    <source>
        <dbReference type="SAM" id="MobiDB-lite"/>
    </source>
</evidence>
<dbReference type="Proteomes" id="UP000487268">
    <property type="component" value="Unassembled WGS sequence"/>
</dbReference>
<feature type="compositionally biased region" description="Pro residues" evidence="1">
    <location>
        <begin position="17"/>
        <end position="37"/>
    </location>
</feature>
<proteinExistence type="predicted"/>